<evidence type="ECO:0000313" key="4">
    <source>
        <dbReference type="Proteomes" id="UP000537204"/>
    </source>
</evidence>
<organism evidence="3 4">
    <name type="scientific">Pedobacter cryoconitis</name>
    <dbReference type="NCBI Taxonomy" id="188932"/>
    <lineage>
        <taxon>Bacteria</taxon>
        <taxon>Pseudomonadati</taxon>
        <taxon>Bacteroidota</taxon>
        <taxon>Sphingobacteriia</taxon>
        <taxon>Sphingobacteriales</taxon>
        <taxon>Sphingobacteriaceae</taxon>
        <taxon>Pedobacter</taxon>
    </lineage>
</organism>
<dbReference type="Pfam" id="PF09994">
    <property type="entry name" value="T6SS_Tle1-like_cat"/>
    <property type="match status" value="1"/>
</dbReference>
<dbReference type="PANTHER" id="PTHR33840">
    <property type="match status" value="1"/>
</dbReference>
<name>A0A7W9E0T6_9SPHI</name>
<reference evidence="3 4" key="1">
    <citation type="submission" date="2020-08" db="EMBL/GenBank/DDBJ databases">
        <title>Genomic Encyclopedia of Type Strains, Phase IV (KMG-V): Genome sequencing to study the core and pangenomes of soil and plant-associated prokaryotes.</title>
        <authorList>
            <person name="Whitman W."/>
        </authorList>
    </citation>
    <scope>NUCLEOTIDE SEQUENCE [LARGE SCALE GENOMIC DNA]</scope>
    <source>
        <strain evidence="3 4">S3M1</strain>
    </source>
</reference>
<feature type="domain" description="T6SS Phospholipase effector Tle1-like catalytic" evidence="2">
    <location>
        <begin position="100"/>
        <end position="337"/>
    </location>
</feature>
<feature type="region of interest" description="Disordered" evidence="1">
    <location>
        <begin position="501"/>
        <end position="521"/>
    </location>
</feature>
<evidence type="ECO:0000259" key="2">
    <source>
        <dbReference type="Pfam" id="PF09994"/>
    </source>
</evidence>
<dbReference type="Proteomes" id="UP000537204">
    <property type="component" value="Unassembled WGS sequence"/>
</dbReference>
<dbReference type="RefSeq" id="WP_183883509.1">
    <property type="nucleotide sequence ID" value="NZ_JACHCE010000005.1"/>
</dbReference>
<evidence type="ECO:0000256" key="1">
    <source>
        <dbReference type="SAM" id="MobiDB-lite"/>
    </source>
</evidence>
<dbReference type="EMBL" id="JACHCE010000005">
    <property type="protein sequence ID" value="MBB5637659.1"/>
    <property type="molecule type" value="Genomic_DNA"/>
</dbReference>
<accession>A0A7W9E0T6</accession>
<proteinExistence type="predicted"/>
<comment type="caution">
    <text evidence="3">The sequence shown here is derived from an EMBL/GenBank/DDBJ whole genome shotgun (WGS) entry which is preliminary data.</text>
</comment>
<evidence type="ECO:0000313" key="3">
    <source>
        <dbReference type="EMBL" id="MBB5637659.1"/>
    </source>
</evidence>
<sequence>MIQKGNIIKISNGTIRESASQEYTAFANNIHTNASNKIVENSKDGIVYGEPKKGVTKDDLVNITVGMFFDGTGNNRKNIDYASDSKSSNYYKSVGWKFKWQDNTSYKNDRTNVDNLEKMYKQETLYFSLYIEGIGTEDGEYDDLTDMGFATGDKGVRGKVRVGCENLVKTIQAKTQKNIGTLTVDVFGFSRGAAAARNFVHEITKASYTARRNGNPKDFRIFDADRKPVTKKELPSRGHFGLEMEKAGLKVNFVNIRFAGLFDTVSAYGLVHSNDVTELDLNAVNKASKIVHLTAADEHRRLFELTSVTKGTELSLPGVHSDIGGSYVDNELEEVSLAEEMLSFINRKKLIDAEKSRLISQGWYRSEQMTNDQPYKLIGNRRLSNKYSLIPLHLMFEMGLSTCDFVQKLINNNTYKIPAIPLKNTKWTLIDVYKRLQAYAANTAPSMVFNDANQLNSIKRMVDRGFYPADKYAATEKDAKMLYELRNKFLHFSSSWDGVGKEPNINENGERERDVFNKRSS</sequence>
<dbReference type="PANTHER" id="PTHR33840:SF1">
    <property type="entry name" value="TLE1 PHOSPHOLIPASE DOMAIN-CONTAINING PROTEIN"/>
    <property type="match status" value="1"/>
</dbReference>
<protein>
    <recommendedName>
        <fullName evidence="2">T6SS Phospholipase effector Tle1-like catalytic domain-containing protein</fullName>
    </recommendedName>
</protein>
<dbReference type="InterPro" id="IPR018712">
    <property type="entry name" value="Tle1-like_cat"/>
</dbReference>
<dbReference type="AlphaFoldDB" id="A0A7W9E0T6"/>
<feature type="compositionally biased region" description="Basic and acidic residues" evidence="1">
    <location>
        <begin position="508"/>
        <end position="521"/>
    </location>
</feature>
<gene>
    <name evidence="3" type="ORF">HDE68_003574</name>
</gene>